<dbReference type="EMBL" id="LSBJ02000001">
    <property type="protein sequence ID" value="OAQ72876.1"/>
    <property type="molecule type" value="Genomic_DNA"/>
</dbReference>
<name>A0A179G4U5_METCM</name>
<dbReference type="KEGG" id="pchm:VFPPC_15209"/>
<dbReference type="AlphaFoldDB" id="A0A179G4U5"/>
<dbReference type="Proteomes" id="UP000078397">
    <property type="component" value="Unassembled WGS sequence"/>
</dbReference>
<protein>
    <submittedName>
        <fullName evidence="1">Uncharacterized protein</fullName>
    </submittedName>
</protein>
<sequence>MDEPRGRTGYYGACFVGNFHGSAMVGGQAQMEQAQLCVDELLLLTHVRRPNPQSYQLRQVNALASRNYELIATTKAKHRSAPDAECEDVGMCLPPKLQSRDLWSLGKGSTKRVMDIVFNVSIASFVWGSLDGCQISNRHEAAGFVVNVDQTPARLRFGPAPLASHLNYSILRSLYPKERRESVVTVQVFDLVVATWRPRDAMPVFPQKGRLHSPRTTVSNKSSNTIPVRLSFSCLRRACQTSILSGTGCSGSEAFLCIQTVKEATCLATLTRNPVSCPPGHSWPLCRVRNTVSYCAKYSVHADLGWPKRRVLISYQGTRIESHVYTAHL</sequence>
<accession>A0A179G4U5</accession>
<dbReference type="RefSeq" id="XP_018148959.1">
    <property type="nucleotide sequence ID" value="XM_018292962.1"/>
</dbReference>
<comment type="caution">
    <text evidence="1">The sequence shown here is derived from an EMBL/GenBank/DDBJ whole genome shotgun (WGS) entry which is preliminary data.</text>
</comment>
<reference evidence="1 2" key="1">
    <citation type="journal article" date="2016" name="PLoS Pathog.">
        <title>Biosynthesis of antibiotic leucinostatins in bio-control fungus Purpureocillium lilacinum and their inhibition on phytophthora revealed by genome mining.</title>
        <authorList>
            <person name="Wang G."/>
            <person name="Liu Z."/>
            <person name="Lin R."/>
            <person name="Li E."/>
            <person name="Mao Z."/>
            <person name="Ling J."/>
            <person name="Yang Y."/>
            <person name="Yin W.B."/>
            <person name="Xie B."/>
        </authorList>
    </citation>
    <scope>NUCLEOTIDE SEQUENCE [LARGE SCALE GENOMIC DNA]</scope>
    <source>
        <strain evidence="1">170</strain>
    </source>
</reference>
<organism evidence="1 2">
    <name type="scientific">Pochonia chlamydosporia 170</name>
    <dbReference type="NCBI Taxonomy" id="1380566"/>
    <lineage>
        <taxon>Eukaryota</taxon>
        <taxon>Fungi</taxon>
        <taxon>Dikarya</taxon>
        <taxon>Ascomycota</taxon>
        <taxon>Pezizomycotina</taxon>
        <taxon>Sordariomycetes</taxon>
        <taxon>Hypocreomycetidae</taxon>
        <taxon>Hypocreales</taxon>
        <taxon>Clavicipitaceae</taxon>
        <taxon>Pochonia</taxon>
    </lineage>
</organism>
<dbReference type="GeneID" id="28856956"/>
<gene>
    <name evidence="1" type="ORF">VFPPC_15209</name>
</gene>
<evidence type="ECO:0000313" key="2">
    <source>
        <dbReference type="Proteomes" id="UP000078397"/>
    </source>
</evidence>
<keyword evidence="2" id="KW-1185">Reference proteome</keyword>
<proteinExistence type="predicted"/>
<evidence type="ECO:0000313" key="1">
    <source>
        <dbReference type="EMBL" id="OAQ72876.1"/>
    </source>
</evidence>